<evidence type="ECO:0000256" key="1">
    <source>
        <dbReference type="SAM" id="Coils"/>
    </source>
</evidence>
<dbReference type="OrthoDB" id="7295432at2"/>
<comment type="caution">
    <text evidence="2">The sequence shown here is derived from an EMBL/GenBank/DDBJ whole genome shotgun (WGS) entry which is preliminary data.</text>
</comment>
<name>M2YEH4_9PROT</name>
<keyword evidence="1" id="KW-0175">Coiled coil</keyword>
<dbReference type="RefSeq" id="WP_008614253.1">
    <property type="nucleotide sequence ID" value="NZ_AONQ01000005.1"/>
</dbReference>
<dbReference type="PATRIC" id="fig|1244869.3.peg.643"/>
<dbReference type="AlphaFoldDB" id="M2YEH4"/>
<organism evidence="2 3">
    <name type="scientific">Paramagnetospirillum caucaseum</name>
    <dbReference type="NCBI Taxonomy" id="1244869"/>
    <lineage>
        <taxon>Bacteria</taxon>
        <taxon>Pseudomonadati</taxon>
        <taxon>Pseudomonadota</taxon>
        <taxon>Alphaproteobacteria</taxon>
        <taxon>Rhodospirillales</taxon>
        <taxon>Magnetospirillaceae</taxon>
        <taxon>Paramagnetospirillum</taxon>
    </lineage>
</organism>
<accession>M2YEH4</accession>
<evidence type="ECO:0000313" key="3">
    <source>
        <dbReference type="Proteomes" id="UP000011744"/>
    </source>
</evidence>
<reference evidence="2 3" key="1">
    <citation type="journal article" date="2014" name="Genome Announc.">
        <title>Draft Genome Sequence of Magnetospirillum sp. Strain SO-1, a Freshwater Magnetotactic Bacterium Isolated from the Ol'khovka River, Russia.</title>
        <authorList>
            <person name="Grouzdev D.S."/>
            <person name="Dziuba M.V."/>
            <person name="Sukhacheva M.S."/>
            <person name="Mardanov A.V."/>
            <person name="Beletskiy A.V."/>
            <person name="Kuznetsov B.B."/>
            <person name="Skryabin K.G."/>
        </authorList>
    </citation>
    <scope>NUCLEOTIDE SEQUENCE [LARGE SCALE GENOMIC DNA]</scope>
    <source>
        <strain evidence="2 3">SO-1</strain>
    </source>
</reference>
<gene>
    <name evidence="2" type="ORF">H261_03218</name>
</gene>
<dbReference type="STRING" id="1244869.H261_03218"/>
<dbReference type="Proteomes" id="UP000011744">
    <property type="component" value="Unassembled WGS sequence"/>
</dbReference>
<dbReference type="eggNOG" id="COG1511">
    <property type="taxonomic scope" value="Bacteria"/>
</dbReference>
<dbReference type="EMBL" id="AONQ01000005">
    <property type="protein sequence ID" value="EME71386.1"/>
    <property type="molecule type" value="Genomic_DNA"/>
</dbReference>
<dbReference type="eggNOG" id="COG5283">
    <property type="taxonomic scope" value="Bacteria"/>
</dbReference>
<feature type="coiled-coil region" evidence="1">
    <location>
        <begin position="420"/>
        <end position="447"/>
    </location>
</feature>
<proteinExistence type="predicted"/>
<protein>
    <submittedName>
        <fullName evidence="2">Phage-related minor tail protein</fullName>
    </submittedName>
</protein>
<keyword evidence="3" id="KW-1185">Reference proteome</keyword>
<evidence type="ECO:0000313" key="2">
    <source>
        <dbReference type="EMBL" id="EME71386.1"/>
    </source>
</evidence>
<sequence length="764" mass="78300">MAASPEVKVHIAADTAALRAELAKMSSEIGRHASVAEKALGGVGSALGLIKGGLAGLAGGGLISIGRSALDAAGGIGELADQIGIGTRALQELEYGAATAGVKTEDLHGLLTKLTARIGEAADGNDQAIASFDALGVSILDAAGKTRSTEAVLKDIAEAYAQTGDKAVAAARLKDIFGKSAQKLIPLLKDGASGLDRMAANAEHVKAVLSDGLIATADEAADKIAAMEKAAAKAAQTFMAKLAPGITAVLDAYRRGSGGSTMEEEIADQITRVADAERALEAVRNRSAWMFGSRGKAGAVASAETDVKRQRAELARLQALVATRAAAQPFAKDAAPGIANPEGKGALAAQTSEAEKYAEGLDKATLALDEQAAALGRTAAQVAVYSALVQAGVDTSDLVVDASGRVTGGLSAQEMALANAARRTHELKSAEEARRAAQDRLNQSEADAWDRALKQTEARDKVIDKMEGEVVAARQLQAALGDGEDSYARTKLVMDAVNEARRAGIVLSESEMERIRANAAALVEAQTQTQAYRNMVQELGAFGDQAFSRIGSAATQMAMEGNDAFASLRNIGKAVVSELYQEFFKLAAVNPLKNLMGLGGGALPTLGGLANLLFGSGASQLAAANAGIAASPGMMEAFAGAFASGTPSSPAGWALVGEKGPELMKIPGGTQIFPADISARLAAGDWPSINPPALPEITAASSNRAGAVVSNHFVIDARGADREGLARLEQRITMLNATVERRAINAVTDARQRGGAVARALGGR</sequence>
<feature type="coiled-coil region" evidence="1">
    <location>
        <begin position="266"/>
        <end position="320"/>
    </location>
</feature>